<accession>A0AAW6ZLZ7</accession>
<comment type="caution">
    <text evidence="2">The sequence shown here is derived from an EMBL/GenBank/DDBJ whole genome shotgun (WGS) entry which is preliminary data.</text>
</comment>
<keyword evidence="1" id="KW-0812">Transmembrane</keyword>
<name>A0AAW6ZLZ7_9ACTO</name>
<keyword evidence="1" id="KW-0472">Membrane</keyword>
<gene>
    <name evidence="2" type="ORF">QP858_05730</name>
</gene>
<keyword evidence="1" id="KW-1133">Transmembrane helix</keyword>
<dbReference type="EMBL" id="JASPDQ010000011">
    <property type="protein sequence ID" value="MDK8601957.1"/>
    <property type="molecule type" value="Genomic_DNA"/>
</dbReference>
<organism evidence="2 3">
    <name type="scientific">Trueperella bernardiae</name>
    <dbReference type="NCBI Taxonomy" id="59561"/>
    <lineage>
        <taxon>Bacteria</taxon>
        <taxon>Bacillati</taxon>
        <taxon>Actinomycetota</taxon>
        <taxon>Actinomycetes</taxon>
        <taxon>Actinomycetales</taxon>
        <taxon>Actinomycetaceae</taxon>
        <taxon>Trueperella</taxon>
    </lineage>
</organism>
<feature type="transmembrane region" description="Helical" evidence="1">
    <location>
        <begin position="66"/>
        <end position="99"/>
    </location>
</feature>
<dbReference type="Proteomes" id="UP001225576">
    <property type="component" value="Unassembled WGS sequence"/>
</dbReference>
<dbReference type="RefSeq" id="WP_285321447.1">
    <property type="nucleotide sequence ID" value="NZ_JASPDQ010000011.1"/>
</dbReference>
<sequence length="101" mass="10686">MEKIERPLMGVALVFCAIMLVIGWVSVGMAGWTSGFIVTAVLGTVAVGTGLWGWREDSAYWVGTGALGAGLLFPTVAGIVPMILGFIIFILLISLRLFLNA</sequence>
<dbReference type="AlphaFoldDB" id="A0AAW6ZLZ7"/>
<feature type="transmembrane region" description="Helical" evidence="1">
    <location>
        <begin position="7"/>
        <end position="26"/>
    </location>
</feature>
<evidence type="ECO:0000313" key="2">
    <source>
        <dbReference type="EMBL" id="MDK8601957.1"/>
    </source>
</evidence>
<feature type="transmembrane region" description="Helical" evidence="1">
    <location>
        <begin position="32"/>
        <end position="54"/>
    </location>
</feature>
<protein>
    <submittedName>
        <fullName evidence="2">Uncharacterized protein</fullName>
    </submittedName>
</protein>
<evidence type="ECO:0000256" key="1">
    <source>
        <dbReference type="SAM" id="Phobius"/>
    </source>
</evidence>
<reference evidence="2" key="1">
    <citation type="submission" date="2023-05" db="EMBL/GenBank/DDBJ databases">
        <title>Genomic Catalog of Human Bladder Bacteria.</title>
        <authorList>
            <person name="Du J."/>
        </authorList>
    </citation>
    <scope>NUCLEOTIDE SEQUENCE</scope>
    <source>
        <strain evidence="2">UMB1304A</strain>
    </source>
</reference>
<evidence type="ECO:0000313" key="3">
    <source>
        <dbReference type="Proteomes" id="UP001225576"/>
    </source>
</evidence>
<proteinExistence type="predicted"/>